<sequence>MGLFSPKKKKEAAPTTQESIEKLRDLEDQLIKKQTYLERKIQEEVATAVKHGTANKREALRALNRKRAHEKTLEQTFGTLQTIEFQRQSLENASSNVEVLKVHNMMEDIAEQKELADEIGNAISSPANFAAAYDEDELLQELEALELEDLDQKYHVHDPTPLPSLPDVPIRPMAGTQTYSLLLFNSAVTDFIVSVADGMTMMRIVVDQVSIVYIYNGPCGIISEMTCFFLYSLMLHLTMHSIALIAISFWFRSVALTDSTPSIIRLQSICIIVLSPSLILHVQLLWACSPRDEIVNILTDIYPGLDTSELTLTGSVSTMGPHTSASTLYICILPIIAYAIIIMKRRTVKKKLLEITSMSKRTKSMHESLVRALTAHAVLPISLCAGIGSFELLSLGVPRNELLESFATMGISFPSVANPILTFYFVAPLRRKLSKSNLRSIFRNSVKNRQASRSVTTKTSIPQKA</sequence>
<dbReference type="Gene3D" id="1.10.287.1060">
    <property type="entry name" value="ESAT-6-like"/>
    <property type="match status" value="1"/>
</dbReference>
<dbReference type="PANTHER" id="PTHR22945">
    <property type="entry name" value="SERPENTINE RECEPTOR, CLASS D DELTA"/>
    <property type="match status" value="1"/>
</dbReference>
<dbReference type="InterPro" id="IPR005024">
    <property type="entry name" value="Snf7_fam"/>
</dbReference>
<dbReference type="SUPFAM" id="SSF81321">
    <property type="entry name" value="Family A G protein-coupled receptor-like"/>
    <property type="match status" value="1"/>
</dbReference>
<accession>A0A2A6C3R2</accession>
<reference evidence="8" key="1">
    <citation type="journal article" date="2008" name="Nat. Genet.">
        <title>The Pristionchus pacificus genome provides a unique perspective on nematode lifestyle and parasitism.</title>
        <authorList>
            <person name="Dieterich C."/>
            <person name="Clifton S.W."/>
            <person name="Schuster L.N."/>
            <person name="Chinwalla A."/>
            <person name="Delehaunty K."/>
            <person name="Dinkelacker I."/>
            <person name="Fulton L."/>
            <person name="Fulton R."/>
            <person name="Godfrey J."/>
            <person name="Minx P."/>
            <person name="Mitreva M."/>
            <person name="Roeseler W."/>
            <person name="Tian H."/>
            <person name="Witte H."/>
            <person name="Yang S.P."/>
            <person name="Wilson R.K."/>
            <person name="Sommer R.J."/>
        </authorList>
    </citation>
    <scope>NUCLEOTIDE SEQUENCE [LARGE SCALE GENOMIC DNA]</scope>
    <source>
        <strain evidence="8">PS312</strain>
    </source>
</reference>
<reference evidence="7" key="2">
    <citation type="submission" date="2022-06" db="UniProtKB">
        <authorList>
            <consortium name="EnsemblMetazoa"/>
        </authorList>
    </citation>
    <scope>IDENTIFICATION</scope>
    <source>
        <strain evidence="7">PS312</strain>
    </source>
</reference>
<protein>
    <submittedName>
        <fullName evidence="7">G protein-coupled receptor</fullName>
    </submittedName>
</protein>
<keyword evidence="8" id="KW-1185">Reference proteome</keyword>
<comment type="similarity">
    <text evidence="3">Belongs to the nematode receptor-like protein srd family.</text>
</comment>
<evidence type="ECO:0000256" key="1">
    <source>
        <dbReference type="ARBA" id="ARBA00004141"/>
    </source>
</evidence>
<dbReference type="EnsemblMetazoa" id="PPA05944.1">
    <property type="protein sequence ID" value="PPA05944.1"/>
    <property type="gene ID" value="WBGene00095498"/>
</dbReference>
<evidence type="ECO:0000313" key="7">
    <source>
        <dbReference type="EnsemblMetazoa" id="PPA05944.1"/>
    </source>
</evidence>
<dbReference type="GO" id="GO:0016020">
    <property type="term" value="C:membrane"/>
    <property type="evidence" value="ECO:0007669"/>
    <property type="project" value="UniProtKB-SubCell"/>
</dbReference>
<evidence type="ECO:0000256" key="5">
    <source>
        <dbReference type="ARBA" id="ARBA00022989"/>
    </source>
</evidence>
<comment type="subcellular location">
    <subcellularLocation>
        <location evidence="1">Membrane</location>
        <topology evidence="1">Multi-pass membrane protein</topology>
    </subcellularLocation>
</comment>
<evidence type="ECO:0000256" key="3">
    <source>
        <dbReference type="ARBA" id="ARBA00009166"/>
    </source>
</evidence>
<gene>
    <name evidence="7" type="primary">WBGene00095498</name>
</gene>
<dbReference type="Pfam" id="PF03357">
    <property type="entry name" value="Snf7"/>
    <property type="match status" value="1"/>
</dbReference>
<organism evidence="7 8">
    <name type="scientific">Pristionchus pacificus</name>
    <name type="common">Parasitic nematode worm</name>
    <dbReference type="NCBI Taxonomy" id="54126"/>
    <lineage>
        <taxon>Eukaryota</taxon>
        <taxon>Metazoa</taxon>
        <taxon>Ecdysozoa</taxon>
        <taxon>Nematoda</taxon>
        <taxon>Chromadorea</taxon>
        <taxon>Rhabditida</taxon>
        <taxon>Rhabditina</taxon>
        <taxon>Diplogasteromorpha</taxon>
        <taxon>Diplogasteroidea</taxon>
        <taxon>Neodiplogasteridae</taxon>
        <taxon>Pristionchus</taxon>
    </lineage>
</organism>
<dbReference type="Pfam" id="PF10317">
    <property type="entry name" value="7TM_GPCR_Srd"/>
    <property type="match status" value="1"/>
</dbReference>
<evidence type="ECO:0000256" key="6">
    <source>
        <dbReference type="ARBA" id="ARBA00023136"/>
    </source>
</evidence>
<evidence type="ECO:0000256" key="4">
    <source>
        <dbReference type="ARBA" id="ARBA00022692"/>
    </source>
</evidence>
<keyword evidence="4" id="KW-0812">Transmembrane</keyword>
<dbReference type="Proteomes" id="UP000005239">
    <property type="component" value="Unassembled WGS sequence"/>
</dbReference>
<dbReference type="GO" id="GO:0007034">
    <property type="term" value="P:vacuolar transport"/>
    <property type="evidence" value="ECO:0007669"/>
    <property type="project" value="InterPro"/>
</dbReference>
<dbReference type="PANTHER" id="PTHR22945:SF40">
    <property type="entry name" value="SERPENTINE RECEPTOR, CLASS D (DELTA)-RELATED"/>
    <property type="match status" value="1"/>
</dbReference>
<keyword evidence="5" id="KW-1133">Transmembrane helix</keyword>
<accession>A0A8R1U7A0</accession>
<dbReference type="AlphaFoldDB" id="A0A2A6C3R2"/>
<dbReference type="InterPro" id="IPR019421">
    <property type="entry name" value="7TM_GPCR_serpentine_rcpt_Srd"/>
</dbReference>
<keyword evidence="6" id="KW-0472">Membrane</keyword>
<proteinExistence type="inferred from homology"/>
<evidence type="ECO:0000256" key="2">
    <source>
        <dbReference type="ARBA" id="ARBA00006190"/>
    </source>
</evidence>
<name>A0A2A6C3R2_PRIPA</name>
<comment type="similarity">
    <text evidence="2">Belongs to the SNF7 family.</text>
</comment>
<dbReference type="InterPro" id="IPR050920">
    <property type="entry name" value="Nematode_rcpt-like_delta"/>
</dbReference>
<evidence type="ECO:0000313" key="8">
    <source>
        <dbReference type="Proteomes" id="UP000005239"/>
    </source>
</evidence>